<evidence type="ECO:0000313" key="2">
    <source>
        <dbReference type="Proteomes" id="UP000698240"/>
    </source>
</evidence>
<dbReference type="AlphaFoldDB" id="A0AA91BGA0"/>
<protein>
    <submittedName>
        <fullName evidence="1">Uncharacterized protein</fullName>
    </submittedName>
</protein>
<name>A0AA91BGA0_9GAMM</name>
<accession>A0AA91BGA0</accession>
<organism evidence="1 2">
    <name type="scientific">Yersinia massiliensis</name>
    <dbReference type="NCBI Taxonomy" id="419257"/>
    <lineage>
        <taxon>Bacteria</taxon>
        <taxon>Pseudomonadati</taxon>
        <taxon>Pseudomonadota</taxon>
        <taxon>Gammaproteobacteria</taxon>
        <taxon>Enterobacterales</taxon>
        <taxon>Yersiniaceae</taxon>
        <taxon>Yersinia</taxon>
    </lineage>
</organism>
<comment type="caution">
    <text evidence="1">The sequence shown here is derived from an EMBL/GenBank/DDBJ whole genome shotgun (WGS) entry which is preliminary data.</text>
</comment>
<evidence type="ECO:0000313" key="1">
    <source>
        <dbReference type="EMBL" id="NIL25071.1"/>
    </source>
</evidence>
<dbReference type="RefSeq" id="WP_057645697.1">
    <property type="nucleotide sequence ID" value="NZ_JAASAN010000001.1"/>
</dbReference>
<sequence>MQVKSIGFSIENENPHITSEQILNHLISHSDNEIKRLDYVRKILISDDDDFYTGLVLTFKNQKKNCKSTVKNGQFVVKVEDLKGDEKLVNFNFFCLKKETMKGLYLYYHGSCTLNTLFSQLQTNSNEYIRKLESDEIKSLGENPSKKDIKKTHKKYNIRPSFSIILNKSNLETILSAFKEIKSATFRFSAIDFKQSEMIATESYSKNVDITFNIDPTERKKTSPIARRVNGVLKGLPGITKGKVVATNYNNQEKIVDFFNCPTFFETYDFDQLANNVDGLTNDNYTENAIVAIIKEQILTGKDKREFN</sequence>
<dbReference type="Proteomes" id="UP000698240">
    <property type="component" value="Unassembled WGS sequence"/>
</dbReference>
<dbReference type="EMBL" id="JAASAN010000001">
    <property type="protein sequence ID" value="NIL25071.1"/>
    <property type="molecule type" value="Genomic_DNA"/>
</dbReference>
<gene>
    <name evidence="1" type="ORF">HB980_00645</name>
</gene>
<proteinExistence type="predicted"/>
<reference evidence="1" key="1">
    <citation type="submission" date="2020-03" db="EMBL/GenBank/DDBJ databases">
        <authorList>
            <person name="Kislichkina A."/>
            <person name="Dentovskaya S."/>
            <person name="Shaikhutdinov R."/>
            <person name="Ivanov S."/>
            <person name="Sizova A."/>
            <person name="Solomentsev V."/>
            <person name="Bogun A."/>
        </authorList>
    </citation>
    <scope>NUCLEOTIDE SEQUENCE</scope>
    <source>
        <strain evidence="1">SCPM-O-B-8025</strain>
    </source>
</reference>